<organism evidence="9 10">
    <name type="scientific">Bifidobacterium thermacidophilum subsp. thermacidophilum</name>
    <dbReference type="NCBI Taxonomy" id="79262"/>
    <lineage>
        <taxon>Bacteria</taxon>
        <taxon>Bacillati</taxon>
        <taxon>Actinomycetota</taxon>
        <taxon>Actinomycetes</taxon>
        <taxon>Bifidobacteriales</taxon>
        <taxon>Bifidobacteriaceae</taxon>
        <taxon>Bifidobacterium</taxon>
    </lineage>
</organism>
<keyword evidence="6 7" id="KW-0961">Cell wall biogenesis/degradation</keyword>
<dbReference type="InterPro" id="IPR003770">
    <property type="entry name" value="MLTG-like"/>
</dbReference>
<protein>
    <recommendedName>
        <fullName evidence="7">Endolytic murein transglycosylase</fullName>
        <ecNumber evidence="7">4.2.2.29</ecNumber>
    </recommendedName>
    <alternativeName>
        <fullName evidence="7">Peptidoglycan lytic transglycosylase</fullName>
    </alternativeName>
    <alternativeName>
        <fullName evidence="7">Peptidoglycan polymerization terminase</fullName>
    </alternativeName>
</protein>
<evidence type="ECO:0000256" key="6">
    <source>
        <dbReference type="ARBA" id="ARBA00023316"/>
    </source>
</evidence>
<comment type="function">
    <text evidence="7">Functions as a peptidoglycan terminase that cleaves nascent peptidoglycan strands endolytically to terminate their elongation.</text>
</comment>
<dbReference type="EMBL" id="JGZT01000008">
    <property type="protein sequence ID" value="KFJ01695.1"/>
    <property type="molecule type" value="Genomic_DNA"/>
</dbReference>
<dbReference type="Pfam" id="PF02618">
    <property type="entry name" value="YceG"/>
    <property type="match status" value="1"/>
</dbReference>
<dbReference type="HAMAP" id="MF_02065">
    <property type="entry name" value="MltG"/>
    <property type="match status" value="1"/>
</dbReference>
<evidence type="ECO:0000256" key="2">
    <source>
        <dbReference type="ARBA" id="ARBA00022692"/>
    </source>
</evidence>
<keyword evidence="2 7" id="KW-0812">Transmembrane</keyword>
<sequence length="403" mass="43598">MPDDFREFFEERTQWTDTDGAGDHTHPQGTTEHSDANDEVPLSRRQLRKSHEKRRNQQIIRVVAIVVVVAMVVGLLVFGYSKLKSWRDARERASQALTADYPGPGTGKVEFTVESGEGPAEIGNNLVKADVVKSQAAFTSAVAANNSTLYPGTYELKKHMACADVIAILSDQSKATGFLQVKAGERVSQVIADAAQLSGISADDFNAVINGGGAGILPAEAGGKFEGWLQPGTYNVKNRNSASDIIKEMVDKRVETLDSLGAPTGADREKMLIIASIAESEVNADEYYGKVVRVILNRLAKNMPLGMDSTVAYGLGTTADKLTDAMLQDASNPYNTRVNTGLPPTPISNPGESAIKAAMNPPEGDWLYFVTVNLTTGETKFATSEDEFWKLRDEYKSSNNNAN</sequence>
<dbReference type="EC" id="4.2.2.29" evidence="7"/>
<dbReference type="GO" id="GO:0009252">
    <property type="term" value="P:peptidoglycan biosynthetic process"/>
    <property type="evidence" value="ECO:0007669"/>
    <property type="project" value="UniProtKB-UniRule"/>
</dbReference>
<dbReference type="AlphaFoldDB" id="A0A087E1P4"/>
<evidence type="ECO:0000256" key="1">
    <source>
        <dbReference type="ARBA" id="ARBA00022475"/>
    </source>
</evidence>
<evidence type="ECO:0000256" key="5">
    <source>
        <dbReference type="ARBA" id="ARBA00023239"/>
    </source>
</evidence>
<comment type="caution">
    <text evidence="9">The sequence shown here is derived from an EMBL/GenBank/DDBJ whole genome shotgun (WGS) entry which is preliminary data.</text>
</comment>
<dbReference type="GO" id="GO:0008932">
    <property type="term" value="F:lytic endotransglycosylase activity"/>
    <property type="evidence" value="ECO:0007669"/>
    <property type="project" value="UniProtKB-UniRule"/>
</dbReference>
<dbReference type="GO" id="GO:0071555">
    <property type="term" value="P:cell wall organization"/>
    <property type="evidence" value="ECO:0007669"/>
    <property type="project" value="UniProtKB-KW"/>
</dbReference>
<accession>A0A087E1P4</accession>
<keyword evidence="5 7" id="KW-0456">Lyase</keyword>
<evidence type="ECO:0000313" key="9">
    <source>
        <dbReference type="EMBL" id="KFJ01695.1"/>
    </source>
</evidence>
<gene>
    <name evidence="7" type="primary">mltG</name>
    <name evidence="9" type="ORF">THER5_1588</name>
</gene>
<comment type="catalytic activity">
    <reaction evidence="7">
        <text>a peptidoglycan chain = a peptidoglycan chain with N-acetyl-1,6-anhydromuramyl-[peptide] at the reducing end + a peptidoglycan chain with N-acetylglucosamine at the non-reducing end.</text>
        <dbReference type="EC" id="4.2.2.29"/>
    </reaction>
</comment>
<feature type="transmembrane region" description="Helical" evidence="7">
    <location>
        <begin position="59"/>
        <end position="80"/>
    </location>
</feature>
<evidence type="ECO:0000313" key="10">
    <source>
        <dbReference type="Proteomes" id="UP000029003"/>
    </source>
</evidence>
<dbReference type="PANTHER" id="PTHR30518:SF2">
    <property type="entry name" value="ENDOLYTIC MUREIN TRANSGLYCOSYLASE"/>
    <property type="match status" value="1"/>
</dbReference>
<keyword evidence="1 7" id="KW-1003">Cell membrane</keyword>
<dbReference type="Proteomes" id="UP000029003">
    <property type="component" value="Unassembled WGS sequence"/>
</dbReference>
<keyword evidence="4 7" id="KW-0472">Membrane</keyword>
<evidence type="ECO:0000256" key="3">
    <source>
        <dbReference type="ARBA" id="ARBA00022989"/>
    </source>
</evidence>
<keyword evidence="3 7" id="KW-1133">Transmembrane helix</keyword>
<evidence type="ECO:0000256" key="7">
    <source>
        <dbReference type="HAMAP-Rule" id="MF_02065"/>
    </source>
</evidence>
<evidence type="ECO:0000256" key="8">
    <source>
        <dbReference type="SAM" id="MobiDB-lite"/>
    </source>
</evidence>
<comment type="similarity">
    <text evidence="7">Belongs to the transglycosylase MltG family.</text>
</comment>
<dbReference type="RefSeq" id="WP_029576805.1">
    <property type="nucleotide sequence ID" value="NZ_JGZT01000008.1"/>
</dbReference>
<dbReference type="GO" id="GO:0005886">
    <property type="term" value="C:plasma membrane"/>
    <property type="evidence" value="ECO:0007669"/>
    <property type="project" value="UniProtKB-SubCell"/>
</dbReference>
<comment type="subcellular location">
    <subcellularLocation>
        <location evidence="7">Cell membrane</location>
        <topology evidence="7">Single-pass membrane protein</topology>
    </subcellularLocation>
</comment>
<name>A0A087E1P4_9BIFI</name>
<evidence type="ECO:0000256" key="4">
    <source>
        <dbReference type="ARBA" id="ARBA00023136"/>
    </source>
</evidence>
<dbReference type="OrthoDB" id="9814591at2"/>
<dbReference type="NCBIfam" id="TIGR00247">
    <property type="entry name" value="endolytic transglycosylase MltG"/>
    <property type="match status" value="1"/>
</dbReference>
<dbReference type="CDD" id="cd08010">
    <property type="entry name" value="MltG_like"/>
    <property type="match status" value="1"/>
</dbReference>
<feature type="compositionally biased region" description="Basic and acidic residues" evidence="8">
    <location>
        <begin position="21"/>
        <end position="36"/>
    </location>
</feature>
<dbReference type="Gene3D" id="3.30.1490.480">
    <property type="entry name" value="Endolytic murein transglycosylase"/>
    <property type="match status" value="1"/>
</dbReference>
<feature type="region of interest" description="Disordered" evidence="8">
    <location>
        <begin position="12"/>
        <end position="53"/>
    </location>
</feature>
<feature type="site" description="Important for catalytic activity" evidence="7">
    <location>
        <position position="281"/>
    </location>
</feature>
<proteinExistence type="inferred from homology"/>
<dbReference type="PANTHER" id="PTHR30518">
    <property type="entry name" value="ENDOLYTIC MUREIN TRANSGLYCOSYLASE"/>
    <property type="match status" value="1"/>
</dbReference>
<reference evidence="9 10" key="1">
    <citation type="submission" date="2014-03" db="EMBL/GenBank/DDBJ databases">
        <title>Genomics of Bifidobacteria.</title>
        <authorList>
            <person name="Ventura M."/>
            <person name="Milani C."/>
            <person name="Lugli G.A."/>
        </authorList>
    </citation>
    <scope>NUCLEOTIDE SEQUENCE [LARGE SCALE GENOMIC DNA]</scope>
    <source>
        <strain evidence="9 10">LMG 21395</strain>
    </source>
</reference>